<sequence length="96" mass="11386">MKVQVECHLGFHGEDEPVKFFLGRQLVRIMDIQDRWFSTDHQYFMVLDELGDMYILRRDFHLENWEMTMFDSGRAAVCQFNPLSREPEGLGLSPKC</sequence>
<keyword evidence="2" id="KW-1185">Reference proteome</keyword>
<reference evidence="1 2" key="1">
    <citation type="journal article" date="2016" name="C (Basel)">
        <title>Selective Growth of and Electricity Production by Marine Exoelectrogenic Bacteria in Self-Aggregated Hydrogel of Microbially Reduced Graphene Oxide.</title>
        <authorList>
            <person name="Yoshida N."/>
            <person name="Goto Y."/>
            <person name="Miyata Y."/>
        </authorList>
    </citation>
    <scope>NUCLEOTIDE SEQUENCE [LARGE SCALE GENOMIC DNA]</scope>
    <source>
        <strain evidence="1 2">NIT-T3</strain>
    </source>
</reference>
<dbReference type="EMBL" id="AP024355">
    <property type="protein sequence ID" value="BCR04786.1"/>
    <property type="molecule type" value="Genomic_DNA"/>
</dbReference>
<protein>
    <submittedName>
        <fullName evidence="1">Uncharacterized protein</fullName>
    </submittedName>
</protein>
<organism evidence="1 2">
    <name type="scientific">Desulfuromonas versatilis</name>
    <dbReference type="NCBI Taxonomy" id="2802975"/>
    <lineage>
        <taxon>Bacteria</taxon>
        <taxon>Pseudomonadati</taxon>
        <taxon>Thermodesulfobacteriota</taxon>
        <taxon>Desulfuromonadia</taxon>
        <taxon>Desulfuromonadales</taxon>
        <taxon>Desulfuromonadaceae</taxon>
        <taxon>Desulfuromonas</taxon>
    </lineage>
</organism>
<reference evidence="1 2" key="2">
    <citation type="journal article" date="2021" name="Int. J. Syst. Evol. Microbiol.">
        <title>Isolation and Polyphasic Characterization of Desulfuromonas versatilis sp. Nov., an Electrogenic Bacteria Capable of Versatile Metabolism Isolated from a Graphene Oxide-Reducing Enrichment Culture.</title>
        <authorList>
            <person name="Xie L."/>
            <person name="Yoshida N."/>
            <person name="Ishii S."/>
            <person name="Meng L."/>
        </authorList>
    </citation>
    <scope>NUCLEOTIDE SEQUENCE [LARGE SCALE GENOMIC DNA]</scope>
    <source>
        <strain evidence="1 2">NIT-T3</strain>
    </source>
</reference>
<accession>A0ABM8HPA3</accession>
<evidence type="ECO:0000313" key="2">
    <source>
        <dbReference type="Proteomes" id="UP001319827"/>
    </source>
</evidence>
<name>A0ABM8HPA3_9BACT</name>
<evidence type="ECO:0000313" key="1">
    <source>
        <dbReference type="EMBL" id="BCR04786.1"/>
    </source>
</evidence>
<proteinExistence type="predicted"/>
<gene>
    <name evidence="1" type="ORF">DESUT3_18550</name>
</gene>
<dbReference type="Proteomes" id="UP001319827">
    <property type="component" value="Chromosome"/>
</dbReference>